<keyword evidence="4" id="KW-0999">Mitochondrion inner membrane</keyword>
<dbReference type="AlphaFoldDB" id="A0A803YAW3"/>
<keyword evidence="6" id="KW-1133">Transmembrane helix</keyword>
<sequence>MIAVGLTIAVVGFANHYEMRALKQSGPLKQVKQVLQILPKLGFGSCYRGRFEHKMTKQEAALIVGVSPTASRSKIREACRDGLWF</sequence>
<dbReference type="GeneTree" id="ENSGT00940000154384"/>
<evidence type="ECO:0000256" key="4">
    <source>
        <dbReference type="ARBA" id="ARBA00022792"/>
    </source>
</evidence>
<dbReference type="PANTHER" id="PTHR12763:SF56">
    <property type="entry name" value="MITOCHONDRIAL IMPORT INNER MEMBRANE TRANSLOCASE SUBUNIT TIM14"/>
    <property type="match status" value="1"/>
</dbReference>
<dbReference type="GO" id="GO:0001405">
    <property type="term" value="C:PAM complex, Tim23 associated import motor"/>
    <property type="evidence" value="ECO:0007669"/>
    <property type="project" value="TreeGrafter"/>
</dbReference>
<comment type="similarity">
    <text evidence="10">Belongs to the TIM14 family.</text>
</comment>
<evidence type="ECO:0000256" key="10">
    <source>
        <dbReference type="ARBA" id="ARBA00038105"/>
    </source>
</evidence>
<evidence type="ECO:0000256" key="11">
    <source>
        <dbReference type="ARBA" id="ARBA00040828"/>
    </source>
</evidence>
<evidence type="ECO:0000256" key="5">
    <source>
        <dbReference type="ARBA" id="ARBA00022927"/>
    </source>
</evidence>
<dbReference type="GO" id="GO:0001671">
    <property type="term" value="F:ATPase activator activity"/>
    <property type="evidence" value="ECO:0007669"/>
    <property type="project" value="TreeGrafter"/>
</dbReference>
<keyword evidence="7" id="KW-0496">Mitochondrion</keyword>
<evidence type="ECO:0000256" key="8">
    <source>
        <dbReference type="ARBA" id="ARBA00023136"/>
    </source>
</evidence>
<dbReference type="PANTHER" id="PTHR12763">
    <property type="match status" value="1"/>
</dbReference>
<comment type="subcellular location">
    <subcellularLocation>
        <location evidence="1">Mitochondrion inner membrane</location>
        <topology evidence="1">Single-pass membrane protein</topology>
    </subcellularLocation>
</comment>
<keyword evidence="8" id="KW-0472">Membrane</keyword>
<protein>
    <recommendedName>
        <fullName evidence="11">Mitochondrial import inner membrane translocase subunit TIM14</fullName>
    </recommendedName>
</protein>
<evidence type="ECO:0000256" key="2">
    <source>
        <dbReference type="ARBA" id="ARBA00022448"/>
    </source>
</evidence>
<reference evidence="12" key="2">
    <citation type="submission" date="2025-08" db="UniProtKB">
        <authorList>
            <consortium name="Ensembl"/>
        </authorList>
    </citation>
    <scope>IDENTIFICATION</scope>
</reference>
<reference evidence="12 13" key="1">
    <citation type="journal article" date="2010" name="PLoS Biol.">
        <title>Multi-platform next-generation sequencing of the domestic turkey (Meleagris gallopavo): genome assembly and analysis.</title>
        <authorList>
            <person name="Dalloul R.A."/>
            <person name="Long J.A."/>
            <person name="Zimin A.V."/>
            <person name="Aslam L."/>
            <person name="Beal K."/>
            <person name="Blomberg L.A."/>
            <person name="Bouffard P."/>
            <person name="Burt D.W."/>
            <person name="Crasta O."/>
            <person name="Crooijmans R.P."/>
            <person name="Cooper K."/>
            <person name="Coulombe R.A."/>
            <person name="De S."/>
            <person name="Delany M.E."/>
            <person name="Dodgson J.B."/>
            <person name="Dong J.J."/>
            <person name="Evans C."/>
            <person name="Frederickson K.M."/>
            <person name="Flicek P."/>
            <person name="Florea L."/>
            <person name="Folkerts O."/>
            <person name="Groenen M.A."/>
            <person name="Harkins T.T."/>
            <person name="Herrero J."/>
            <person name="Hoffmann S."/>
            <person name="Megens H.J."/>
            <person name="Jiang A."/>
            <person name="de Jong P."/>
            <person name="Kaiser P."/>
            <person name="Kim H."/>
            <person name="Kim K.W."/>
            <person name="Kim S."/>
            <person name="Langenberger D."/>
            <person name="Lee M.K."/>
            <person name="Lee T."/>
            <person name="Mane S."/>
            <person name="Marcais G."/>
            <person name="Marz M."/>
            <person name="McElroy A.P."/>
            <person name="Modise T."/>
            <person name="Nefedov M."/>
            <person name="Notredame C."/>
            <person name="Paton I.R."/>
            <person name="Payne W.S."/>
            <person name="Pertea G."/>
            <person name="Prickett D."/>
            <person name="Puiu D."/>
            <person name="Qioa D."/>
            <person name="Raineri E."/>
            <person name="Ruffier M."/>
            <person name="Salzberg S.L."/>
            <person name="Schatz M.C."/>
            <person name="Scheuring C."/>
            <person name="Schmidt C.J."/>
            <person name="Schroeder S."/>
            <person name="Searle S.M."/>
            <person name="Smith E.J."/>
            <person name="Smith J."/>
            <person name="Sonstegard T.S."/>
            <person name="Stadler P.F."/>
            <person name="Tafer H."/>
            <person name="Tu Z.J."/>
            <person name="Van Tassell C.P."/>
            <person name="Vilella A.J."/>
            <person name="Williams K.P."/>
            <person name="Yorke J.A."/>
            <person name="Zhang L."/>
            <person name="Zhang H.B."/>
            <person name="Zhang X."/>
            <person name="Zhang Y."/>
            <person name="Reed K.M."/>
        </authorList>
    </citation>
    <scope>NUCLEOTIDE SEQUENCE [LARGE SCALE GENOMIC DNA]</scope>
</reference>
<keyword evidence="2" id="KW-0813">Transport</keyword>
<organism evidence="12 13">
    <name type="scientific">Meleagris gallopavo</name>
    <name type="common">Wild turkey</name>
    <dbReference type="NCBI Taxonomy" id="9103"/>
    <lineage>
        <taxon>Eukaryota</taxon>
        <taxon>Metazoa</taxon>
        <taxon>Chordata</taxon>
        <taxon>Craniata</taxon>
        <taxon>Vertebrata</taxon>
        <taxon>Euteleostomi</taxon>
        <taxon>Archelosauria</taxon>
        <taxon>Archosauria</taxon>
        <taxon>Dinosauria</taxon>
        <taxon>Saurischia</taxon>
        <taxon>Theropoda</taxon>
        <taxon>Coelurosauria</taxon>
        <taxon>Aves</taxon>
        <taxon>Neognathae</taxon>
        <taxon>Galloanserae</taxon>
        <taxon>Galliformes</taxon>
        <taxon>Phasianidae</taxon>
        <taxon>Meleagridinae</taxon>
        <taxon>Meleagris</taxon>
    </lineage>
</organism>
<accession>A0A803YAW3</accession>
<dbReference type="GO" id="GO:0030150">
    <property type="term" value="P:protein import into mitochondrial matrix"/>
    <property type="evidence" value="ECO:0007669"/>
    <property type="project" value="TreeGrafter"/>
</dbReference>
<keyword evidence="13" id="KW-1185">Reference proteome</keyword>
<reference evidence="12" key="3">
    <citation type="submission" date="2025-09" db="UniProtKB">
        <authorList>
            <consortium name="Ensembl"/>
        </authorList>
    </citation>
    <scope>IDENTIFICATION</scope>
</reference>
<dbReference type="InParanoid" id="A0A803YAW3"/>
<dbReference type="Proteomes" id="UP000001645">
    <property type="component" value="Chromosome 2"/>
</dbReference>
<proteinExistence type="inferred from homology"/>
<keyword evidence="9" id="KW-0143">Chaperone</keyword>
<keyword evidence="3" id="KW-0812">Transmembrane</keyword>
<evidence type="ECO:0000256" key="1">
    <source>
        <dbReference type="ARBA" id="ARBA00004434"/>
    </source>
</evidence>
<evidence type="ECO:0000256" key="7">
    <source>
        <dbReference type="ARBA" id="ARBA00023128"/>
    </source>
</evidence>
<dbReference type="Ensembl" id="ENSMGAT00000022243.1">
    <property type="protein sequence ID" value="ENSMGAP00000028910.1"/>
    <property type="gene ID" value="ENSMGAG00000021850.1"/>
</dbReference>
<evidence type="ECO:0000256" key="6">
    <source>
        <dbReference type="ARBA" id="ARBA00022989"/>
    </source>
</evidence>
<evidence type="ECO:0000313" key="13">
    <source>
        <dbReference type="Proteomes" id="UP000001645"/>
    </source>
</evidence>
<evidence type="ECO:0000256" key="3">
    <source>
        <dbReference type="ARBA" id="ARBA00022692"/>
    </source>
</evidence>
<name>A0A803YAW3_MELGA</name>
<keyword evidence="5" id="KW-0653">Protein transport</keyword>
<dbReference type="Gene3D" id="1.10.287.110">
    <property type="entry name" value="DnaJ domain"/>
    <property type="match status" value="1"/>
</dbReference>
<dbReference type="InterPro" id="IPR036869">
    <property type="entry name" value="J_dom_sf"/>
</dbReference>
<evidence type="ECO:0000313" key="12">
    <source>
        <dbReference type="Ensembl" id="ENSMGAP00000028910.1"/>
    </source>
</evidence>
<evidence type="ECO:0000256" key="9">
    <source>
        <dbReference type="ARBA" id="ARBA00023186"/>
    </source>
</evidence>